<comment type="caution">
    <text evidence="3">The sequence shown here is derived from an EMBL/GenBank/DDBJ whole genome shotgun (WGS) entry which is preliminary data.</text>
</comment>
<dbReference type="AlphaFoldDB" id="A0A8J3IBB0"/>
<dbReference type="InterPro" id="IPR029261">
    <property type="entry name" value="Transposase_Znf"/>
</dbReference>
<protein>
    <submittedName>
        <fullName evidence="3">ISL3 family transposase</fullName>
    </submittedName>
</protein>
<dbReference type="Pfam" id="PF14690">
    <property type="entry name" value="Zn_ribbon_ISL3"/>
    <property type="match status" value="1"/>
</dbReference>
<keyword evidence="4" id="KW-1185">Reference proteome</keyword>
<evidence type="ECO:0000259" key="2">
    <source>
        <dbReference type="Pfam" id="PF14690"/>
    </source>
</evidence>
<feature type="domain" description="Transposase IS204/IS1001/IS1096/IS1165 DDE" evidence="1">
    <location>
        <begin position="380"/>
        <end position="529"/>
    </location>
</feature>
<feature type="domain" description="Transposase IS204/IS1001/IS1096/IS1165 DDE" evidence="1">
    <location>
        <begin position="156"/>
        <end position="310"/>
    </location>
</feature>
<gene>
    <name evidence="3" type="ORF">KSX_73210</name>
</gene>
<sequence length="534" mass="60282">MMEFASLLSLPDGLEVAQFSIVDDVLRLHVVAMAEGRACPLCAEVATHVRSYYTRLVADLPCAGHRVQFMLHVRKFRCDTASCPRKVFAERLGPFVEAWARKTTRLREAIEAIGLATCGEGGFRLADRLGIATSPTTMLRCIMALPLPFVETVTHLGIDDFAFRRGRTYGTVLVDLTCHTVIDLLPDRKAETAKAWIQAHPEIELVSRDRGGDYAAAASQGAPQAVQTADRFHLCKNLTEAAEKALAHCRTEMRKNQKSKENVQKGISAEEHSPVLLTPDGKPYSAHQTERYDRYQQAVELREQGAKVKEIAKRVGLSVRTVQRWLKDGTYVETNYHHRHRSSFDAYEAYVRQRWGEGVHNIQQIWREIKAQGYPHSDRALRRHLEAVRGKTPAELSEAGVLDHFSANKAVWLFVRPFEKLKKQEQEELLAMRQASATIEAIYQLVQEFFRLVRSRQGTQLDSWLGKVEASGIQELQRFANGLERDKAAVLAGLTLIHSNGQVEGQVTRVKLIKRMMFGRAGFALLRQRVLHAL</sequence>
<evidence type="ECO:0000259" key="1">
    <source>
        <dbReference type="Pfam" id="PF01610"/>
    </source>
</evidence>
<name>A0A8J3IBB0_9CHLR</name>
<dbReference type="InterPro" id="IPR009057">
    <property type="entry name" value="Homeodomain-like_sf"/>
</dbReference>
<feature type="domain" description="Transposase IS204/IS1001/IS1096/IS1165 zinc-finger" evidence="2">
    <location>
        <begin position="37"/>
        <end position="80"/>
    </location>
</feature>
<proteinExistence type="predicted"/>
<evidence type="ECO:0000313" key="3">
    <source>
        <dbReference type="EMBL" id="GHO49158.1"/>
    </source>
</evidence>
<organism evidence="3 4">
    <name type="scientific">Ktedonospora formicarum</name>
    <dbReference type="NCBI Taxonomy" id="2778364"/>
    <lineage>
        <taxon>Bacteria</taxon>
        <taxon>Bacillati</taxon>
        <taxon>Chloroflexota</taxon>
        <taxon>Ktedonobacteria</taxon>
        <taxon>Ktedonobacterales</taxon>
        <taxon>Ktedonobacteraceae</taxon>
        <taxon>Ktedonospora</taxon>
    </lineage>
</organism>
<dbReference type="Pfam" id="PF01610">
    <property type="entry name" value="DDE_Tnp_ISL3"/>
    <property type="match status" value="2"/>
</dbReference>
<dbReference type="PANTHER" id="PTHR33498">
    <property type="entry name" value="TRANSPOSASE FOR INSERTION SEQUENCE ELEMENT IS1557"/>
    <property type="match status" value="1"/>
</dbReference>
<dbReference type="EMBL" id="BNJF01000004">
    <property type="protein sequence ID" value="GHO49158.1"/>
    <property type="molecule type" value="Genomic_DNA"/>
</dbReference>
<dbReference type="InterPro" id="IPR047951">
    <property type="entry name" value="Transpos_ISL3"/>
</dbReference>
<evidence type="ECO:0000313" key="4">
    <source>
        <dbReference type="Proteomes" id="UP000612362"/>
    </source>
</evidence>
<dbReference type="SUPFAM" id="SSF46689">
    <property type="entry name" value="Homeodomain-like"/>
    <property type="match status" value="1"/>
</dbReference>
<dbReference type="InterPro" id="IPR002560">
    <property type="entry name" value="Transposase_DDE"/>
</dbReference>
<dbReference type="Gene3D" id="1.10.10.60">
    <property type="entry name" value="Homeodomain-like"/>
    <property type="match status" value="1"/>
</dbReference>
<dbReference type="PANTHER" id="PTHR33498:SF1">
    <property type="entry name" value="TRANSPOSASE FOR INSERTION SEQUENCE ELEMENT IS1557"/>
    <property type="match status" value="1"/>
</dbReference>
<reference evidence="3" key="1">
    <citation type="submission" date="2020-10" db="EMBL/GenBank/DDBJ databases">
        <title>Taxonomic study of unclassified bacteria belonging to the class Ktedonobacteria.</title>
        <authorList>
            <person name="Yabe S."/>
            <person name="Wang C.M."/>
            <person name="Zheng Y."/>
            <person name="Sakai Y."/>
            <person name="Cavaletti L."/>
            <person name="Monciardini P."/>
            <person name="Donadio S."/>
        </authorList>
    </citation>
    <scope>NUCLEOTIDE SEQUENCE</scope>
    <source>
        <strain evidence="3">SOSP1-1</strain>
    </source>
</reference>
<dbReference type="Proteomes" id="UP000612362">
    <property type="component" value="Unassembled WGS sequence"/>
</dbReference>
<accession>A0A8J3IBB0</accession>
<dbReference type="NCBIfam" id="NF033550">
    <property type="entry name" value="transpos_ISL3"/>
    <property type="match status" value="1"/>
</dbReference>